<feature type="compositionally biased region" description="Basic and acidic residues" evidence="1">
    <location>
        <begin position="128"/>
        <end position="142"/>
    </location>
</feature>
<organism evidence="2 3">
    <name type="scientific">Rhodopseudomonas julia</name>
    <dbReference type="NCBI Taxonomy" id="200617"/>
    <lineage>
        <taxon>Bacteria</taxon>
        <taxon>Pseudomonadati</taxon>
        <taxon>Pseudomonadota</taxon>
        <taxon>Alphaproteobacteria</taxon>
        <taxon>Hyphomicrobiales</taxon>
        <taxon>Nitrobacteraceae</taxon>
        <taxon>Rhodopseudomonas</taxon>
    </lineage>
</organism>
<evidence type="ECO:0000256" key="1">
    <source>
        <dbReference type="SAM" id="MobiDB-lite"/>
    </source>
</evidence>
<keyword evidence="3" id="KW-1185">Reference proteome</keyword>
<proteinExistence type="predicted"/>
<evidence type="ECO:0000313" key="2">
    <source>
        <dbReference type="EMBL" id="MDQ0326780.1"/>
    </source>
</evidence>
<sequence length="142" mass="15791">MARLIEKGLTDIEYETMLSALTSTSKGRAFLEEYVRRSRRTETRSLMTAMTRLATNVSTLRTQLKPSQIARELTRIAGEVPPGRARQDLMVLAAGLHDAAPDAAATAGQTADILERLKQFRPFGTASEESRDDRDRASEENH</sequence>
<evidence type="ECO:0000313" key="3">
    <source>
        <dbReference type="Proteomes" id="UP001230253"/>
    </source>
</evidence>
<comment type="caution">
    <text evidence="2">The sequence shown here is derived from an EMBL/GenBank/DDBJ whole genome shotgun (WGS) entry which is preliminary data.</text>
</comment>
<gene>
    <name evidence="2" type="ORF">J2R99_002649</name>
</gene>
<dbReference type="RefSeq" id="WP_307154912.1">
    <property type="nucleotide sequence ID" value="NZ_JAUSUK010000002.1"/>
</dbReference>
<reference evidence="2 3" key="1">
    <citation type="submission" date="2023-07" db="EMBL/GenBank/DDBJ databases">
        <title>Genomic Encyclopedia of Type Strains, Phase IV (KMG-IV): sequencing the most valuable type-strain genomes for metagenomic binning, comparative biology and taxonomic classification.</title>
        <authorList>
            <person name="Goeker M."/>
        </authorList>
    </citation>
    <scope>NUCLEOTIDE SEQUENCE [LARGE SCALE GENOMIC DNA]</scope>
    <source>
        <strain evidence="2 3">DSM 11549</strain>
    </source>
</reference>
<protein>
    <submittedName>
        <fullName evidence="2">Uncharacterized protein</fullName>
    </submittedName>
</protein>
<feature type="region of interest" description="Disordered" evidence="1">
    <location>
        <begin position="119"/>
        <end position="142"/>
    </location>
</feature>
<name>A0ABU0CAZ9_9BRAD</name>
<dbReference type="EMBL" id="JAUSUK010000002">
    <property type="protein sequence ID" value="MDQ0326780.1"/>
    <property type="molecule type" value="Genomic_DNA"/>
</dbReference>
<accession>A0ABU0CAZ9</accession>
<dbReference type="Proteomes" id="UP001230253">
    <property type="component" value="Unassembled WGS sequence"/>
</dbReference>